<dbReference type="EMBL" id="JAHMHQ010000016">
    <property type="protein sequence ID" value="KAK1633834.1"/>
    <property type="molecule type" value="Genomic_DNA"/>
</dbReference>
<name>A0AAJ0ECB6_9PEZI</name>
<evidence type="ECO:0000313" key="3">
    <source>
        <dbReference type="Proteomes" id="UP001243989"/>
    </source>
</evidence>
<accession>A0AAJ0ECB6</accession>
<evidence type="ECO:0000313" key="2">
    <source>
        <dbReference type="EMBL" id="KAK1633834.1"/>
    </source>
</evidence>
<gene>
    <name evidence="2" type="ORF">BDP81DRAFT_61742</name>
</gene>
<reference evidence="2" key="1">
    <citation type="submission" date="2021-06" db="EMBL/GenBank/DDBJ databases">
        <title>Comparative genomics, transcriptomics and evolutionary studies reveal genomic signatures of adaptation to plant cell wall in hemibiotrophic fungi.</title>
        <authorList>
            <consortium name="DOE Joint Genome Institute"/>
            <person name="Baroncelli R."/>
            <person name="Diaz J.F."/>
            <person name="Benocci T."/>
            <person name="Peng M."/>
            <person name="Battaglia E."/>
            <person name="Haridas S."/>
            <person name="Andreopoulos W."/>
            <person name="Labutti K."/>
            <person name="Pangilinan J."/>
            <person name="Floch G.L."/>
            <person name="Makela M.R."/>
            <person name="Henrissat B."/>
            <person name="Grigoriev I.V."/>
            <person name="Crouch J.A."/>
            <person name="De Vries R.P."/>
            <person name="Sukno S.A."/>
            <person name="Thon M.R."/>
        </authorList>
    </citation>
    <scope>NUCLEOTIDE SEQUENCE</scope>
    <source>
        <strain evidence="2">CBS 102054</strain>
    </source>
</reference>
<organism evidence="2 3">
    <name type="scientific">Colletotrichum phormii</name>
    <dbReference type="NCBI Taxonomy" id="359342"/>
    <lineage>
        <taxon>Eukaryota</taxon>
        <taxon>Fungi</taxon>
        <taxon>Dikarya</taxon>
        <taxon>Ascomycota</taxon>
        <taxon>Pezizomycotina</taxon>
        <taxon>Sordariomycetes</taxon>
        <taxon>Hypocreomycetidae</taxon>
        <taxon>Glomerellales</taxon>
        <taxon>Glomerellaceae</taxon>
        <taxon>Colletotrichum</taxon>
        <taxon>Colletotrichum acutatum species complex</taxon>
    </lineage>
</organism>
<feature type="region of interest" description="Disordered" evidence="1">
    <location>
        <begin position="10"/>
        <end position="40"/>
    </location>
</feature>
<feature type="compositionally biased region" description="Polar residues" evidence="1">
    <location>
        <begin position="25"/>
        <end position="35"/>
    </location>
</feature>
<dbReference type="GeneID" id="85480922"/>
<keyword evidence="3" id="KW-1185">Reference proteome</keyword>
<dbReference type="RefSeq" id="XP_060442441.1">
    <property type="nucleotide sequence ID" value="XM_060596060.1"/>
</dbReference>
<dbReference type="AlphaFoldDB" id="A0AAJ0ECB6"/>
<proteinExistence type="predicted"/>
<comment type="caution">
    <text evidence="2">The sequence shown here is derived from an EMBL/GenBank/DDBJ whole genome shotgun (WGS) entry which is preliminary data.</text>
</comment>
<protein>
    <submittedName>
        <fullName evidence="2">Uncharacterized protein</fullName>
    </submittedName>
</protein>
<dbReference type="Proteomes" id="UP001243989">
    <property type="component" value="Unassembled WGS sequence"/>
</dbReference>
<evidence type="ECO:0000256" key="1">
    <source>
        <dbReference type="SAM" id="MobiDB-lite"/>
    </source>
</evidence>
<sequence length="104" mass="11967">MLHVSLLSVNREKEQAHRAQRRLSAATSHTHQFARQPSAVDRFRTTSSMLDRSLTNRSSSRRQTLCRLFLGPIKIPFSLFRGVADTRGAARSHSRPCLCRHRQR</sequence>